<dbReference type="PRINTS" id="PR00131">
    <property type="entry name" value="GLHYDRLASE1"/>
</dbReference>
<keyword evidence="7" id="KW-1185">Reference proteome</keyword>
<dbReference type="PANTHER" id="PTHR10353:SF209">
    <property type="entry name" value="GALACTOLIPID GALACTOSYLTRANSFERASE SFR2, CHLOROPLASTIC"/>
    <property type="match status" value="1"/>
</dbReference>
<dbReference type="OrthoDB" id="2339329at2"/>
<dbReference type="GeneID" id="78296133"/>
<dbReference type="EMBL" id="QEKH01000023">
    <property type="protein sequence ID" value="PVY38971.1"/>
    <property type="molecule type" value="Genomic_DNA"/>
</dbReference>
<name>A0A2U1ARI6_9BACT</name>
<comment type="similarity">
    <text evidence="1 4">Belongs to the glycosyl hydrolase 1 family.</text>
</comment>
<dbReference type="GO" id="GO:0005975">
    <property type="term" value="P:carbohydrate metabolic process"/>
    <property type="evidence" value="ECO:0007669"/>
    <property type="project" value="InterPro"/>
</dbReference>
<proteinExistence type="inferred from homology"/>
<dbReference type="PANTHER" id="PTHR10353">
    <property type="entry name" value="GLYCOSYL HYDROLASE"/>
    <property type="match status" value="1"/>
</dbReference>
<dbReference type="SUPFAM" id="SSF51445">
    <property type="entry name" value="(Trans)glycosidases"/>
    <property type="match status" value="1"/>
</dbReference>
<reference evidence="6 7" key="1">
    <citation type="submission" date="2018-04" db="EMBL/GenBank/DDBJ databases">
        <title>Genomic Encyclopedia of Type Strains, Phase IV (KMG-IV): sequencing the most valuable type-strain genomes for metagenomic binning, comparative biology and taxonomic classification.</title>
        <authorList>
            <person name="Goeker M."/>
        </authorList>
    </citation>
    <scope>NUCLEOTIDE SEQUENCE [LARGE SCALE GENOMIC DNA]</scope>
    <source>
        <strain evidence="6 7">DSM 14823</strain>
    </source>
</reference>
<dbReference type="Pfam" id="PF00232">
    <property type="entry name" value="Glyco_hydro_1"/>
    <property type="match status" value="2"/>
</dbReference>
<evidence type="ECO:0000256" key="1">
    <source>
        <dbReference type="ARBA" id="ARBA00010838"/>
    </source>
</evidence>
<dbReference type="Proteomes" id="UP000576225">
    <property type="component" value="Unassembled WGS sequence"/>
</dbReference>
<dbReference type="InterPro" id="IPR017853">
    <property type="entry name" value="GH"/>
</dbReference>
<evidence type="ECO:0000313" key="6">
    <source>
        <dbReference type="EMBL" id="PVY38971.1"/>
    </source>
</evidence>
<gene>
    <name evidence="6" type="ORF">C8D82_12324</name>
    <name evidence="5" type="ORF">HF882_12495</name>
</gene>
<evidence type="ECO:0000256" key="4">
    <source>
        <dbReference type="RuleBase" id="RU003690"/>
    </source>
</evidence>
<dbReference type="InterPro" id="IPR001360">
    <property type="entry name" value="Glyco_hydro_1"/>
</dbReference>
<dbReference type="GO" id="GO:0008422">
    <property type="term" value="F:beta-glucosidase activity"/>
    <property type="evidence" value="ECO:0007669"/>
    <property type="project" value="TreeGrafter"/>
</dbReference>
<evidence type="ECO:0000313" key="5">
    <source>
        <dbReference type="EMBL" id="NMD87404.1"/>
    </source>
</evidence>
<organism evidence="6 7">
    <name type="scientific">Victivallis vadensis</name>
    <dbReference type="NCBI Taxonomy" id="172901"/>
    <lineage>
        <taxon>Bacteria</taxon>
        <taxon>Pseudomonadati</taxon>
        <taxon>Lentisphaerota</taxon>
        <taxon>Lentisphaeria</taxon>
        <taxon>Victivallales</taxon>
        <taxon>Victivallaceae</taxon>
        <taxon>Victivallis</taxon>
    </lineage>
</organism>
<protein>
    <submittedName>
        <fullName evidence="6">Beta-glucosidase</fullName>
    </submittedName>
    <submittedName>
        <fullName evidence="5">Glycoside hydrolase family 1 protein</fullName>
    </submittedName>
</protein>
<comment type="caution">
    <text evidence="6">The sequence shown here is derived from an EMBL/GenBank/DDBJ whole genome shotgun (WGS) entry which is preliminary data.</text>
</comment>
<sequence length="421" mass="49346">MYDVFSLPDFSFPKGFLWGSASAGHQVEGDNIHSDAWYQEQKDKREEPSGKACDNWRLFREDAQLVASLGHHAYRYSVEWSRVEPEEGRFDRSALDHYKEMSELFKQLGIKTFVTLNHFTVPQWFAAKGGFWKRENLPYFLRYAEEVVKTLAGLADFYLVINESTHTRIDTQLGFNHLVAHAKTYRLIKSLCDVPVSSAHMATQTFPYRYYDELDRIMAAYRDFQYNGCFLHAIATGELVSPFGEAEECPELKGAADYWAVNLYTRELIDSRRKDLSASRFPHKKLRMIDKDFYLEEMYPEGMTAMLERFRDKPIYITENGCSCNDDRFRIVYLALYLSAVHDALKRGMDVRGYLYWSLMDNYEWSSFLPRFGLVNVDFKTFERTPKPSAAFYREIIENNGFSQEILRKYLHELPTLETIQ</sequence>
<keyword evidence="2 5" id="KW-0378">Hydrolase</keyword>
<dbReference type="RefSeq" id="WP_116884841.1">
    <property type="nucleotide sequence ID" value="NZ_CABMMC010000013.1"/>
</dbReference>
<evidence type="ECO:0000313" key="8">
    <source>
        <dbReference type="Proteomes" id="UP000576225"/>
    </source>
</evidence>
<reference evidence="5 8" key="2">
    <citation type="submission" date="2020-04" db="EMBL/GenBank/DDBJ databases">
        <authorList>
            <person name="Hitch T.C.A."/>
            <person name="Wylensek D."/>
            <person name="Clavel T."/>
        </authorList>
    </citation>
    <scope>NUCLEOTIDE SEQUENCE [LARGE SCALE GENOMIC DNA]</scope>
    <source>
        <strain evidence="5 8">COR2-253-APC-1A</strain>
    </source>
</reference>
<accession>A0A2U1ARI6</accession>
<dbReference type="Gene3D" id="3.20.20.80">
    <property type="entry name" value="Glycosidases"/>
    <property type="match status" value="1"/>
</dbReference>
<evidence type="ECO:0000313" key="7">
    <source>
        <dbReference type="Proteomes" id="UP000245959"/>
    </source>
</evidence>
<keyword evidence="3" id="KW-0326">Glycosidase</keyword>
<dbReference type="AlphaFoldDB" id="A0A2U1ARI6"/>
<evidence type="ECO:0000256" key="3">
    <source>
        <dbReference type="ARBA" id="ARBA00023295"/>
    </source>
</evidence>
<evidence type="ECO:0000256" key="2">
    <source>
        <dbReference type="ARBA" id="ARBA00022801"/>
    </source>
</evidence>
<dbReference type="EMBL" id="JABAEW010000023">
    <property type="protein sequence ID" value="NMD87404.1"/>
    <property type="molecule type" value="Genomic_DNA"/>
</dbReference>
<dbReference type="Proteomes" id="UP000245959">
    <property type="component" value="Unassembled WGS sequence"/>
</dbReference>